<organism evidence="1 2">
    <name type="scientific">Streptomyces hyderabadensis</name>
    <dbReference type="NCBI Taxonomy" id="598549"/>
    <lineage>
        <taxon>Bacteria</taxon>
        <taxon>Bacillati</taxon>
        <taxon>Actinomycetota</taxon>
        <taxon>Actinomycetes</taxon>
        <taxon>Kitasatosporales</taxon>
        <taxon>Streptomycetaceae</taxon>
        <taxon>Streptomyces</taxon>
    </lineage>
</organism>
<proteinExistence type="predicted"/>
<gene>
    <name evidence="1" type="ORF">GCM10023257_50560</name>
</gene>
<protein>
    <recommendedName>
        <fullName evidence="3">DNA methylase adenine-specific domain-containing protein</fullName>
    </recommendedName>
</protein>
<name>A0ABP9IK10_9ACTN</name>
<sequence length="444" mass="48726">MSITAYGSYARQLETLVTDVAAGHWRRVADDVTHALNGQASGELRRIVSRADRRATGSFFTTGGVRQSYEELLSRNGASERTPVIWDPTCGAGDLLLAGTAQFRLGATPAETLTLWNRRVRGHDLHDPFVSVTRMRLVLALLERHRAVGSDAPLMEHRWRTAFPRVQVGDGLQALREVSDARGFAGRLLLNPPYGTDAAPPGCTWSTGRTSLAATFTAQATAAMASGGRLFAVLPDVLRSGSRYRTWRDWIAERMELEEIHPHGLFDNYTDVDVFLLSARRRTRGHSGPVAWWPSSALASDRVIGDHFRVGVGPVVDNRDPHDGPVVPYLTAKELPGQGETGLPQRKRRFGGRLLDPPFVVIRRTSRPGQGAKGGARGTGVLIQGDRPVAVDNHLIVAEPLTGGVARCRELLEVLDGPKVVHWLDERIRCRHLTVTVVRSLPWG</sequence>
<dbReference type="InterPro" id="IPR029063">
    <property type="entry name" value="SAM-dependent_MTases_sf"/>
</dbReference>
<accession>A0ABP9IK10</accession>
<keyword evidence="2" id="KW-1185">Reference proteome</keyword>
<comment type="caution">
    <text evidence="1">The sequence shown here is derived from an EMBL/GenBank/DDBJ whole genome shotgun (WGS) entry which is preliminary data.</text>
</comment>
<dbReference type="EMBL" id="BAABIV010000021">
    <property type="protein sequence ID" value="GAA5000349.1"/>
    <property type="molecule type" value="Genomic_DNA"/>
</dbReference>
<dbReference type="RefSeq" id="WP_226025247.1">
    <property type="nucleotide sequence ID" value="NZ_BAABIV010000021.1"/>
</dbReference>
<dbReference type="SUPFAM" id="SSF53335">
    <property type="entry name" value="S-adenosyl-L-methionine-dependent methyltransferases"/>
    <property type="match status" value="1"/>
</dbReference>
<dbReference type="Gene3D" id="3.40.50.150">
    <property type="entry name" value="Vaccinia Virus protein VP39"/>
    <property type="match status" value="1"/>
</dbReference>
<evidence type="ECO:0008006" key="3">
    <source>
        <dbReference type="Google" id="ProtNLM"/>
    </source>
</evidence>
<dbReference type="Proteomes" id="UP001500610">
    <property type="component" value="Unassembled WGS sequence"/>
</dbReference>
<dbReference type="PRINTS" id="PR00507">
    <property type="entry name" value="N12N6MTFRASE"/>
</dbReference>
<evidence type="ECO:0000313" key="1">
    <source>
        <dbReference type="EMBL" id="GAA5000349.1"/>
    </source>
</evidence>
<reference evidence="2" key="1">
    <citation type="journal article" date="2019" name="Int. J. Syst. Evol. Microbiol.">
        <title>The Global Catalogue of Microorganisms (GCM) 10K type strain sequencing project: providing services to taxonomists for standard genome sequencing and annotation.</title>
        <authorList>
            <consortium name="The Broad Institute Genomics Platform"/>
            <consortium name="The Broad Institute Genome Sequencing Center for Infectious Disease"/>
            <person name="Wu L."/>
            <person name="Ma J."/>
        </authorList>
    </citation>
    <scope>NUCLEOTIDE SEQUENCE [LARGE SCALE GENOMIC DNA]</scope>
    <source>
        <strain evidence="2">JCM 17657</strain>
    </source>
</reference>
<evidence type="ECO:0000313" key="2">
    <source>
        <dbReference type="Proteomes" id="UP001500610"/>
    </source>
</evidence>